<dbReference type="InterPro" id="IPR002625">
    <property type="entry name" value="Smr_dom"/>
</dbReference>
<organism evidence="2 3">
    <name type="scientific">Parasphingorhabdus marina DSM 22363</name>
    <dbReference type="NCBI Taxonomy" id="1123272"/>
    <lineage>
        <taxon>Bacteria</taxon>
        <taxon>Pseudomonadati</taxon>
        <taxon>Pseudomonadota</taxon>
        <taxon>Alphaproteobacteria</taxon>
        <taxon>Sphingomonadales</taxon>
        <taxon>Sphingomonadaceae</taxon>
        <taxon>Parasphingorhabdus</taxon>
    </lineage>
</organism>
<dbReference type="STRING" id="1123272.SAMN02745824_0483"/>
<feature type="domain" description="Smr" evidence="1">
    <location>
        <begin position="94"/>
        <end position="183"/>
    </location>
</feature>
<keyword evidence="2" id="KW-0255">Endonuclease</keyword>
<evidence type="ECO:0000313" key="3">
    <source>
        <dbReference type="Proteomes" id="UP000185192"/>
    </source>
</evidence>
<sequence>MSDRPLTAGEKALWQKLVETVEPLDQKRVRRLDSLPVAKKLREVKGPITAATFGGAPHRAISLKDLVAIPEKAGLDGHWDRRLSKGVVQPDVTIDLHGHTLSSAHGRLDSALELSISAGHRALLLITGKSRSSEERHREGGRGAIRAAVSDWLAASRHAPYIATVRRAHPRHGGAGALYIILRRRR</sequence>
<evidence type="ECO:0000259" key="1">
    <source>
        <dbReference type="PROSITE" id="PS50828"/>
    </source>
</evidence>
<reference evidence="3" key="1">
    <citation type="submission" date="2016-11" db="EMBL/GenBank/DDBJ databases">
        <authorList>
            <person name="Varghese N."/>
            <person name="Submissions S."/>
        </authorList>
    </citation>
    <scope>NUCLEOTIDE SEQUENCE [LARGE SCALE GENOMIC DNA]</scope>
    <source>
        <strain evidence="3">DSM 22363</strain>
    </source>
</reference>
<keyword evidence="2" id="KW-0540">Nuclease</keyword>
<dbReference type="SUPFAM" id="SSF160443">
    <property type="entry name" value="SMR domain-like"/>
    <property type="match status" value="1"/>
</dbReference>
<keyword evidence="2" id="KW-0378">Hydrolase</keyword>
<name>A0A1N6CND3_9SPHN</name>
<dbReference type="Proteomes" id="UP000185192">
    <property type="component" value="Unassembled WGS sequence"/>
</dbReference>
<proteinExistence type="predicted"/>
<dbReference type="AlphaFoldDB" id="A0A1N6CND3"/>
<accession>A0A1N6CND3</accession>
<dbReference type="PANTHER" id="PTHR35562:SF2">
    <property type="entry name" value="DNA ENDONUCLEASE SMRA-RELATED"/>
    <property type="match status" value="1"/>
</dbReference>
<protein>
    <submittedName>
        <fullName evidence="2">DNA-nicking endonuclease, Smr domain</fullName>
    </submittedName>
</protein>
<dbReference type="OrthoDB" id="7165597at2"/>
<gene>
    <name evidence="2" type="ORF">SAMN02745824_0483</name>
</gene>
<dbReference type="PANTHER" id="PTHR35562">
    <property type="entry name" value="DNA ENDONUCLEASE SMRA-RELATED"/>
    <property type="match status" value="1"/>
</dbReference>
<dbReference type="PROSITE" id="PS50828">
    <property type="entry name" value="SMR"/>
    <property type="match status" value="1"/>
</dbReference>
<dbReference type="InterPro" id="IPR036063">
    <property type="entry name" value="Smr_dom_sf"/>
</dbReference>
<dbReference type="RefSeq" id="WP_074203549.1">
    <property type="nucleotide sequence ID" value="NZ_FSQW01000001.1"/>
</dbReference>
<dbReference type="GO" id="GO:0004519">
    <property type="term" value="F:endonuclease activity"/>
    <property type="evidence" value="ECO:0007669"/>
    <property type="project" value="UniProtKB-KW"/>
</dbReference>
<dbReference type="Gene3D" id="3.30.1370.110">
    <property type="match status" value="1"/>
</dbReference>
<keyword evidence="3" id="KW-1185">Reference proteome</keyword>
<dbReference type="EMBL" id="FSQW01000001">
    <property type="protein sequence ID" value="SIN59945.1"/>
    <property type="molecule type" value="Genomic_DNA"/>
</dbReference>
<evidence type="ECO:0000313" key="2">
    <source>
        <dbReference type="EMBL" id="SIN59945.1"/>
    </source>
</evidence>
<dbReference type="Pfam" id="PF01713">
    <property type="entry name" value="Smr"/>
    <property type="match status" value="1"/>
</dbReference>